<dbReference type="GO" id="GO:0016020">
    <property type="term" value="C:membrane"/>
    <property type="evidence" value="ECO:0007669"/>
    <property type="project" value="InterPro"/>
</dbReference>
<evidence type="ECO:0000313" key="4">
    <source>
        <dbReference type="Proteomes" id="UP000249842"/>
    </source>
</evidence>
<evidence type="ECO:0000259" key="2">
    <source>
        <dbReference type="Pfam" id="PF01478"/>
    </source>
</evidence>
<evidence type="ECO:0000313" key="3">
    <source>
        <dbReference type="EMBL" id="RAK60708.1"/>
    </source>
</evidence>
<reference evidence="4" key="1">
    <citation type="submission" date="2018-05" db="EMBL/GenBank/DDBJ databases">
        <authorList>
            <person name="Li X."/>
        </authorList>
    </citation>
    <scope>NUCLEOTIDE SEQUENCE [LARGE SCALE GENOMIC DNA]</scope>
    <source>
        <strain evidence="4">HKS-05</strain>
    </source>
</reference>
<feature type="transmembrane region" description="Helical" evidence="1">
    <location>
        <begin position="100"/>
        <end position="119"/>
    </location>
</feature>
<dbReference type="OrthoDB" id="5329005at2"/>
<dbReference type="GO" id="GO:0004190">
    <property type="term" value="F:aspartic-type endopeptidase activity"/>
    <property type="evidence" value="ECO:0007669"/>
    <property type="project" value="InterPro"/>
</dbReference>
<keyword evidence="1" id="KW-0812">Transmembrane</keyword>
<dbReference type="Proteomes" id="UP000249842">
    <property type="component" value="Unassembled WGS sequence"/>
</dbReference>
<sequence length="165" mass="16555">MITIEHASVALGLIVTAVALAWAAASDFTRYLIPNRVCALVAAGYALAGFGLPFGPWVAGLAVGVLVLGVGAALFARGWVGGGDVKLAAAVTLWAGPGHFSDFALVTSITGAALAGLMLSPLRRLMPRPAWADGATAGLGQPMPFGVPIAAGGAWVLALHLTSNL</sequence>
<feature type="transmembrane region" description="Helical" evidence="1">
    <location>
        <begin position="59"/>
        <end position="80"/>
    </location>
</feature>
<protein>
    <recommendedName>
        <fullName evidence="2">Prepilin type IV endopeptidase peptidase domain-containing protein</fullName>
    </recommendedName>
</protein>
<keyword evidence="4" id="KW-1185">Reference proteome</keyword>
<gene>
    <name evidence="3" type="ORF">DJ021_13265</name>
</gene>
<accession>A0A328B6R3</accession>
<dbReference type="InterPro" id="IPR000045">
    <property type="entry name" value="Prepilin_IV_endopep_pep"/>
</dbReference>
<dbReference type="AlphaFoldDB" id="A0A328B6R3"/>
<proteinExistence type="predicted"/>
<evidence type="ECO:0000256" key="1">
    <source>
        <dbReference type="SAM" id="Phobius"/>
    </source>
</evidence>
<keyword evidence="1" id="KW-1133">Transmembrane helix</keyword>
<keyword evidence="1" id="KW-0472">Membrane</keyword>
<dbReference type="EMBL" id="QFYP01000001">
    <property type="protein sequence ID" value="RAK60708.1"/>
    <property type="molecule type" value="Genomic_DNA"/>
</dbReference>
<name>A0A328B6R3_9CAUL</name>
<organism evidence="3 4">
    <name type="scientific">Phenylobacterium hankyongense</name>
    <dbReference type="NCBI Taxonomy" id="1813876"/>
    <lineage>
        <taxon>Bacteria</taxon>
        <taxon>Pseudomonadati</taxon>
        <taxon>Pseudomonadota</taxon>
        <taxon>Alphaproteobacteria</taxon>
        <taxon>Caulobacterales</taxon>
        <taxon>Caulobacteraceae</taxon>
        <taxon>Phenylobacterium</taxon>
    </lineage>
</organism>
<dbReference type="RefSeq" id="WP_111458000.1">
    <property type="nucleotide sequence ID" value="NZ_QFYP01000001.1"/>
</dbReference>
<dbReference type="Pfam" id="PF01478">
    <property type="entry name" value="Peptidase_A24"/>
    <property type="match status" value="1"/>
</dbReference>
<dbReference type="Gene3D" id="1.20.120.1220">
    <property type="match status" value="1"/>
</dbReference>
<feature type="domain" description="Prepilin type IV endopeptidase peptidase" evidence="2">
    <location>
        <begin position="14"/>
        <end position="115"/>
    </location>
</feature>
<comment type="caution">
    <text evidence="3">The sequence shown here is derived from an EMBL/GenBank/DDBJ whole genome shotgun (WGS) entry which is preliminary data.</text>
</comment>